<keyword evidence="6 9" id="KW-0472">Membrane</keyword>
<keyword evidence="7 9" id="KW-0143">Chaperone</keyword>
<dbReference type="GO" id="GO:0005789">
    <property type="term" value="C:endoplasmic reticulum membrane"/>
    <property type="evidence" value="ECO:0007669"/>
    <property type="project" value="UniProtKB-SubCell"/>
</dbReference>
<dbReference type="GO" id="GO:0006457">
    <property type="term" value="P:protein folding"/>
    <property type="evidence" value="ECO:0007669"/>
    <property type="project" value="InterPro"/>
</dbReference>
<organism evidence="11 12">
    <name type="scientific">Kluyveromyces dobzhanskii CBS 2104</name>
    <dbReference type="NCBI Taxonomy" id="1427455"/>
    <lineage>
        <taxon>Eukaryota</taxon>
        <taxon>Fungi</taxon>
        <taxon>Dikarya</taxon>
        <taxon>Ascomycota</taxon>
        <taxon>Saccharomycotina</taxon>
        <taxon>Saccharomycetes</taxon>
        <taxon>Saccharomycetales</taxon>
        <taxon>Saccharomycetaceae</taxon>
        <taxon>Kluyveromyces</taxon>
    </lineage>
</organism>
<dbReference type="GO" id="GO:0036503">
    <property type="term" value="P:ERAD pathway"/>
    <property type="evidence" value="ECO:0007669"/>
    <property type="project" value="TreeGrafter"/>
</dbReference>
<comment type="caution">
    <text evidence="11">The sequence shown here is derived from an EMBL/GenBank/DDBJ whole genome shotgun (WGS) entry which is preliminary data.</text>
</comment>
<evidence type="ECO:0000256" key="9">
    <source>
        <dbReference type="RuleBase" id="RU362126"/>
    </source>
</evidence>
<feature type="compositionally biased region" description="Low complexity" evidence="10">
    <location>
        <begin position="582"/>
        <end position="591"/>
    </location>
</feature>
<dbReference type="EMBL" id="CCBQ010000044">
    <property type="protein sequence ID" value="CDO95227.1"/>
    <property type="molecule type" value="Genomic_DNA"/>
</dbReference>
<comment type="subcellular location">
    <subcellularLocation>
        <location evidence="1">Endoplasmic reticulum membrane</location>
        <topology evidence="1">Single-pass membrane protein</topology>
    </subcellularLocation>
</comment>
<evidence type="ECO:0000256" key="3">
    <source>
        <dbReference type="ARBA" id="ARBA00022692"/>
    </source>
</evidence>
<evidence type="ECO:0000256" key="8">
    <source>
        <dbReference type="PIRSR" id="PIRSR601580-3"/>
    </source>
</evidence>
<dbReference type="Gene3D" id="2.60.120.200">
    <property type="match status" value="1"/>
</dbReference>
<dbReference type="GO" id="GO:0051082">
    <property type="term" value="F:unfolded protein binding"/>
    <property type="evidence" value="ECO:0007669"/>
    <property type="project" value="InterPro"/>
</dbReference>
<name>A0A0A8LAI9_9SACH</name>
<feature type="compositionally biased region" description="Basic and acidic residues" evidence="10">
    <location>
        <begin position="553"/>
        <end position="564"/>
    </location>
</feature>
<gene>
    <name evidence="11" type="ORF">KLDO_g3474</name>
</gene>
<dbReference type="InterPro" id="IPR018124">
    <property type="entry name" value="Calret/calnex_CS"/>
</dbReference>
<comment type="similarity">
    <text evidence="2 9">Belongs to the calreticulin family.</text>
</comment>
<keyword evidence="9" id="KW-0732">Signal</keyword>
<dbReference type="Pfam" id="PF00262">
    <property type="entry name" value="Calreticulin"/>
    <property type="match status" value="1"/>
</dbReference>
<evidence type="ECO:0000256" key="5">
    <source>
        <dbReference type="ARBA" id="ARBA00022989"/>
    </source>
</evidence>
<keyword evidence="4 9" id="KW-0256">Endoplasmic reticulum</keyword>
<evidence type="ECO:0000256" key="7">
    <source>
        <dbReference type="ARBA" id="ARBA00023186"/>
    </source>
</evidence>
<dbReference type="AlphaFoldDB" id="A0A0A8LAI9"/>
<evidence type="ECO:0000256" key="10">
    <source>
        <dbReference type="SAM" id="MobiDB-lite"/>
    </source>
</evidence>
<dbReference type="PANTHER" id="PTHR11073">
    <property type="entry name" value="CALRETICULIN AND CALNEXIN"/>
    <property type="match status" value="1"/>
</dbReference>
<dbReference type="InterPro" id="IPR009033">
    <property type="entry name" value="Calreticulin/calnexin_P_dom_sf"/>
</dbReference>
<dbReference type="PROSITE" id="PS00803">
    <property type="entry name" value="CALRETICULIN_1"/>
    <property type="match status" value="1"/>
</dbReference>
<feature type="region of interest" description="Disordered" evidence="10">
    <location>
        <begin position="252"/>
        <end position="309"/>
    </location>
</feature>
<feature type="compositionally biased region" description="Basic and acidic residues" evidence="10">
    <location>
        <begin position="283"/>
        <end position="295"/>
    </location>
</feature>
<protein>
    <submittedName>
        <fullName evidence="11">WGS project CCBQ000000000 data, contig 00272</fullName>
    </submittedName>
</protein>
<dbReference type="InterPro" id="IPR001580">
    <property type="entry name" value="Calret/calnex"/>
</dbReference>
<evidence type="ECO:0000256" key="4">
    <source>
        <dbReference type="ARBA" id="ARBA00022824"/>
    </source>
</evidence>
<sequence>MNPLLVVGQLGVLALVGAVNPMVKGEYRVEHPKLNDLSELQSKLSANSYFESFQYRDQDEFRQNWVSSDLEMEHVDDTLSRAFPGEWKLEAPYLVPGFIDDLALVLGSSQTRAAIAHKFDTPVTVKSGEKFVVQYEVKLQKMLECGGAYMKLLKSSVSDLSQYDYSADDYALVFGPDSCSMYTNEVHLVLKRENPISGKWEDKYLADAPESGLDRPVTRLYTLILDSADETFEIRVDGEVVKAGSLLDQGTFQPPLSPPIEIEDPSASEPLDWDSRSMIPDPKASKPVDWDEDAPKWIPAPNSKKPESWDESIPEYIEDSSVSQPGWWDEEKDGRWIAPLVVNPSCNTEHGCGEWKPKMVENKKYRGPWKSPMVENPDYKGEWKAPLIKNPDYFEDTTPAEVTPISAISFDIWSTASDISFDNVYVGKSVEEAELIGNATFIPKSKLEQQELKGVIEDAGSEEVANAEDTSVKPEVQAPRNDPIGDILIRLDEKLQSMEWLQRFFTWFIGIDDFYKGVVISSIMVVIVSITCMGILKLMITVQGINLNAPSDNSKKEVEEKKLEQSSQKAVITESDTDTAASSGFSESSSKLLSKRIIQLQGDSDYDEELEISIIEEDPSDSEPEDN</sequence>
<dbReference type="Proteomes" id="UP000031516">
    <property type="component" value="Unassembled WGS sequence"/>
</dbReference>
<dbReference type="InterPro" id="IPR013320">
    <property type="entry name" value="ConA-like_dom_sf"/>
</dbReference>
<dbReference type="FunFam" id="2.10.250.10:FF:000001">
    <property type="entry name" value="Calnexin homolog"/>
    <property type="match status" value="1"/>
</dbReference>
<feature type="chain" id="PRO_5005109746" evidence="9">
    <location>
        <begin position="19"/>
        <end position="627"/>
    </location>
</feature>
<dbReference type="OrthoDB" id="1938156at2759"/>
<keyword evidence="5 9" id="KW-1133">Transmembrane helix</keyword>
<evidence type="ECO:0000256" key="6">
    <source>
        <dbReference type="ARBA" id="ARBA00023136"/>
    </source>
</evidence>
<evidence type="ECO:0000256" key="2">
    <source>
        <dbReference type="ARBA" id="ARBA00010983"/>
    </source>
</evidence>
<dbReference type="PRINTS" id="PR00626">
    <property type="entry name" value="CALRETICULIN"/>
</dbReference>
<feature type="transmembrane region" description="Helical" evidence="9">
    <location>
        <begin position="514"/>
        <end position="536"/>
    </location>
</feature>
<dbReference type="Gene3D" id="2.10.250.10">
    <property type="entry name" value="Calreticulin/calnexin, P domain"/>
    <property type="match status" value="1"/>
</dbReference>
<feature type="disulfide bond" evidence="8">
    <location>
        <begin position="145"/>
        <end position="179"/>
    </location>
</feature>
<dbReference type="PANTHER" id="PTHR11073:SF1">
    <property type="entry name" value="CALNEXIN 14D-RELATED"/>
    <property type="match status" value="1"/>
</dbReference>
<feature type="signal peptide" evidence="9">
    <location>
        <begin position="1"/>
        <end position="18"/>
    </location>
</feature>
<evidence type="ECO:0000313" key="12">
    <source>
        <dbReference type="Proteomes" id="UP000031516"/>
    </source>
</evidence>
<dbReference type="GO" id="GO:0005509">
    <property type="term" value="F:calcium ion binding"/>
    <property type="evidence" value="ECO:0007669"/>
    <property type="project" value="InterPro"/>
</dbReference>
<proteinExistence type="inferred from homology"/>
<reference evidence="11 12" key="1">
    <citation type="submission" date="2014-03" db="EMBL/GenBank/DDBJ databases">
        <title>The genome of Kluyveromyces dobzhanskii.</title>
        <authorList>
            <person name="Nystedt B."/>
            <person name="Astrom S."/>
        </authorList>
    </citation>
    <scope>NUCLEOTIDE SEQUENCE [LARGE SCALE GENOMIC DNA]</scope>
    <source>
        <strain evidence="11 12">CBS 2104</strain>
    </source>
</reference>
<evidence type="ECO:0000313" key="11">
    <source>
        <dbReference type="EMBL" id="CDO95227.1"/>
    </source>
</evidence>
<dbReference type="SUPFAM" id="SSF63887">
    <property type="entry name" value="P-domain of calnexin/calreticulin"/>
    <property type="match status" value="1"/>
</dbReference>
<evidence type="ECO:0000256" key="1">
    <source>
        <dbReference type="ARBA" id="ARBA00004389"/>
    </source>
</evidence>
<dbReference type="SUPFAM" id="SSF49899">
    <property type="entry name" value="Concanavalin A-like lectins/glucanases"/>
    <property type="match status" value="2"/>
</dbReference>
<keyword evidence="12" id="KW-1185">Reference proteome</keyword>
<accession>A0A0A8LAI9</accession>
<keyword evidence="3 9" id="KW-0812">Transmembrane</keyword>
<feature type="region of interest" description="Disordered" evidence="10">
    <location>
        <begin position="549"/>
        <end position="591"/>
    </location>
</feature>
<keyword evidence="8" id="KW-1015">Disulfide bond</keyword>